<evidence type="ECO:0000256" key="7">
    <source>
        <dbReference type="ARBA" id="ARBA00023180"/>
    </source>
</evidence>
<dbReference type="Pfam" id="PF07779">
    <property type="entry name" value="Cas1_AcylT"/>
    <property type="match status" value="1"/>
</dbReference>
<accession>X6N283</accession>
<keyword evidence="3" id="KW-0808">Transferase</keyword>
<keyword evidence="6 9" id="KW-0472">Membrane</keyword>
<feature type="transmembrane region" description="Helical" evidence="9">
    <location>
        <begin position="401"/>
        <end position="419"/>
    </location>
</feature>
<evidence type="ECO:0000256" key="5">
    <source>
        <dbReference type="ARBA" id="ARBA00022989"/>
    </source>
</evidence>
<evidence type="ECO:0000256" key="9">
    <source>
        <dbReference type="SAM" id="Phobius"/>
    </source>
</evidence>
<dbReference type="PANTHER" id="PTHR13533:SF1">
    <property type="entry name" value="N-ACETYLNEURAMINATE 9-O-ACETYLTRANSFERASE"/>
    <property type="match status" value="1"/>
</dbReference>
<comment type="caution">
    <text evidence="11">The sequence shown here is derived from an EMBL/GenBank/DDBJ whole genome shotgun (WGS) entry which is preliminary data.</text>
</comment>
<dbReference type="InterPro" id="IPR012419">
    <property type="entry name" value="Cas1_AcylTrans_dom"/>
</dbReference>
<comment type="subcellular location">
    <subcellularLocation>
        <location evidence="1">Membrane</location>
        <topology evidence="1">Multi-pass membrane protein</topology>
    </subcellularLocation>
</comment>
<dbReference type="OMA" id="QSLLHEW"/>
<feature type="transmembrane region" description="Helical" evidence="9">
    <location>
        <begin position="263"/>
        <end position="283"/>
    </location>
</feature>
<dbReference type="OrthoDB" id="1932925at2759"/>
<gene>
    <name evidence="11" type="ORF">RFI_17201</name>
</gene>
<evidence type="ECO:0000256" key="6">
    <source>
        <dbReference type="ARBA" id="ARBA00023136"/>
    </source>
</evidence>
<dbReference type="Proteomes" id="UP000023152">
    <property type="component" value="Unassembled WGS sequence"/>
</dbReference>
<feature type="transmembrane region" description="Helical" evidence="9">
    <location>
        <begin position="125"/>
        <end position="141"/>
    </location>
</feature>
<feature type="transmembrane region" description="Helical" evidence="9">
    <location>
        <begin position="359"/>
        <end position="380"/>
    </location>
</feature>
<feature type="region of interest" description="Disordered" evidence="8">
    <location>
        <begin position="47"/>
        <end position="94"/>
    </location>
</feature>
<dbReference type="AlphaFoldDB" id="X6N283"/>
<dbReference type="GO" id="GO:0016020">
    <property type="term" value="C:membrane"/>
    <property type="evidence" value="ECO:0007669"/>
    <property type="project" value="UniProtKB-SubCell"/>
</dbReference>
<dbReference type="GO" id="GO:0005975">
    <property type="term" value="P:carbohydrate metabolic process"/>
    <property type="evidence" value="ECO:0007669"/>
    <property type="project" value="UniProtKB-ARBA"/>
</dbReference>
<evidence type="ECO:0000256" key="4">
    <source>
        <dbReference type="ARBA" id="ARBA00022692"/>
    </source>
</evidence>
<comment type="similarity">
    <text evidence="2">Belongs to the PC-esterase family. CASD1 subfamily.</text>
</comment>
<sequence length="567" mass="65623">MGGISLVEISAINEIKNTVAATPHKLEHRSPHGSNVNVLVADHQKGAKEDHISVSPKPLSNINNNNSSNNNNTASASDKESLKLGRVKPLSKDNPSEVRYLSLPPTLDKPIIRQLIEYYDDNHKVFRAMFGIAVCLMIVYLADGPTHLFPPTLKQYHRDFFMFLHVIFLVISAMTLKRDAAETKSAILSRAQTEEWKGIMQIVFVMVGIYTYTPYMYMFMIWKHSIFLGKKIFNATRFLSMMFRLNFLVFWVCLLLNQPLMLYYICPMHTFFFVMCYLTWGIFYTKNDYKMVVAIKMIVEFVYANCVVFGSISQIHCQILIYIGCLLFLVVMFEIPGMFDIIWSPLTWLLQYHGSLYEWRFRSTLDHYATWCGMLFALFFDRISKALVALEAQTIWYQAKVKGAIIAVTLIIICFWYKYVYVLDKLEYNYIHPYTSFIPIFGYILLRNIVSKASREYVSRFLESMGKITLETYIFQYHVFMIDDAKSVLTVFPGYPLMNFLVVSVVYVLLSKVTFDGTDVLRDWFYPTANNPSNALVLKRTLAYTLTKEKNFSVTLSAKTIIIKTGE</sequence>
<dbReference type="EMBL" id="ASPP01013032">
    <property type="protein sequence ID" value="ETO20018.1"/>
    <property type="molecule type" value="Genomic_DNA"/>
</dbReference>
<dbReference type="GO" id="GO:0005794">
    <property type="term" value="C:Golgi apparatus"/>
    <property type="evidence" value="ECO:0007669"/>
    <property type="project" value="TreeGrafter"/>
</dbReference>
<feature type="transmembrane region" description="Helical" evidence="9">
    <location>
        <begin position="161"/>
        <end position="177"/>
    </location>
</feature>
<keyword evidence="12" id="KW-1185">Reference proteome</keyword>
<keyword evidence="4 9" id="KW-0812">Transmembrane</keyword>
<feature type="compositionally biased region" description="Low complexity" evidence="8">
    <location>
        <begin position="60"/>
        <end position="72"/>
    </location>
</feature>
<feature type="transmembrane region" description="Helical" evidence="9">
    <location>
        <begin position="289"/>
        <end position="312"/>
    </location>
</feature>
<dbReference type="GO" id="GO:0016407">
    <property type="term" value="F:acetyltransferase activity"/>
    <property type="evidence" value="ECO:0007669"/>
    <property type="project" value="TreeGrafter"/>
</dbReference>
<keyword evidence="5 9" id="KW-1133">Transmembrane helix</keyword>
<evidence type="ECO:0000259" key="10">
    <source>
        <dbReference type="Pfam" id="PF07779"/>
    </source>
</evidence>
<keyword evidence="7" id="KW-0325">Glycoprotein</keyword>
<protein>
    <recommendedName>
        <fullName evidence="10">Cas1p 10 TM acyl transferase domain-containing protein</fullName>
    </recommendedName>
</protein>
<name>X6N283_RETFI</name>
<evidence type="ECO:0000313" key="11">
    <source>
        <dbReference type="EMBL" id="ETO20018.1"/>
    </source>
</evidence>
<feature type="domain" description="Cas1p 10 TM acyl transferase" evidence="10">
    <location>
        <begin position="123"/>
        <end position="531"/>
    </location>
</feature>
<evidence type="ECO:0000256" key="1">
    <source>
        <dbReference type="ARBA" id="ARBA00004141"/>
    </source>
</evidence>
<feature type="transmembrane region" description="Helical" evidence="9">
    <location>
        <begin position="431"/>
        <end position="450"/>
    </location>
</feature>
<feature type="transmembrane region" description="Helical" evidence="9">
    <location>
        <begin position="238"/>
        <end position="256"/>
    </location>
</feature>
<dbReference type="PANTHER" id="PTHR13533">
    <property type="entry name" value="N-ACETYLNEURAMINATE 9-O-ACETYLTRANSFERASE"/>
    <property type="match status" value="1"/>
</dbReference>
<feature type="transmembrane region" description="Helical" evidence="9">
    <location>
        <begin position="319"/>
        <end position="339"/>
    </location>
</feature>
<feature type="transmembrane region" description="Helical" evidence="9">
    <location>
        <begin position="198"/>
        <end position="218"/>
    </location>
</feature>
<feature type="transmembrane region" description="Helical" evidence="9">
    <location>
        <begin position="488"/>
        <end position="510"/>
    </location>
</feature>
<reference evidence="11 12" key="1">
    <citation type="journal article" date="2013" name="Curr. Biol.">
        <title>The Genome of the Foraminiferan Reticulomyxa filosa.</title>
        <authorList>
            <person name="Glockner G."/>
            <person name="Hulsmann N."/>
            <person name="Schleicher M."/>
            <person name="Noegel A.A."/>
            <person name="Eichinger L."/>
            <person name="Gallinger C."/>
            <person name="Pawlowski J."/>
            <person name="Sierra R."/>
            <person name="Euteneuer U."/>
            <person name="Pillet L."/>
            <person name="Moustafa A."/>
            <person name="Platzer M."/>
            <person name="Groth M."/>
            <person name="Szafranski K."/>
            <person name="Schliwa M."/>
        </authorList>
    </citation>
    <scope>NUCLEOTIDE SEQUENCE [LARGE SCALE GENOMIC DNA]</scope>
</reference>
<evidence type="ECO:0000313" key="12">
    <source>
        <dbReference type="Proteomes" id="UP000023152"/>
    </source>
</evidence>
<evidence type="ECO:0000256" key="3">
    <source>
        <dbReference type="ARBA" id="ARBA00022679"/>
    </source>
</evidence>
<organism evidence="11 12">
    <name type="scientific">Reticulomyxa filosa</name>
    <dbReference type="NCBI Taxonomy" id="46433"/>
    <lineage>
        <taxon>Eukaryota</taxon>
        <taxon>Sar</taxon>
        <taxon>Rhizaria</taxon>
        <taxon>Retaria</taxon>
        <taxon>Foraminifera</taxon>
        <taxon>Monothalamids</taxon>
        <taxon>Reticulomyxidae</taxon>
        <taxon>Reticulomyxa</taxon>
    </lineage>
</organism>
<proteinExistence type="inferred from homology"/>
<evidence type="ECO:0000256" key="2">
    <source>
        <dbReference type="ARBA" id="ARBA00010666"/>
    </source>
</evidence>
<evidence type="ECO:0000256" key="8">
    <source>
        <dbReference type="SAM" id="MobiDB-lite"/>
    </source>
</evidence>